<dbReference type="SMART" id="SM00338">
    <property type="entry name" value="BRLZ"/>
    <property type="match status" value="1"/>
</dbReference>
<dbReference type="InterPro" id="IPR046347">
    <property type="entry name" value="bZIP_sf"/>
</dbReference>
<feature type="compositionally biased region" description="Low complexity" evidence="8">
    <location>
        <begin position="469"/>
        <end position="493"/>
    </location>
</feature>
<gene>
    <name evidence="10" type="ORF">OH76DRAFT_1364127</name>
</gene>
<feature type="region of interest" description="Disordered" evidence="8">
    <location>
        <begin position="422"/>
        <end position="443"/>
    </location>
</feature>
<keyword evidence="6" id="KW-0539">Nucleus</keyword>
<feature type="compositionally biased region" description="Low complexity" evidence="8">
    <location>
        <begin position="111"/>
        <end position="132"/>
    </location>
</feature>
<dbReference type="PANTHER" id="PTHR47416">
    <property type="entry name" value="BASIC-LEUCINE ZIPPER TRANSCRIPTION FACTOR F-RELATED"/>
    <property type="match status" value="1"/>
</dbReference>
<dbReference type="EMBL" id="KZ857505">
    <property type="protein sequence ID" value="RDX41682.1"/>
    <property type="molecule type" value="Genomic_DNA"/>
</dbReference>
<evidence type="ECO:0000256" key="2">
    <source>
        <dbReference type="ARBA" id="ARBA00007163"/>
    </source>
</evidence>
<dbReference type="GO" id="GO:0003677">
    <property type="term" value="F:DNA binding"/>
    <property type="evidence" value="ECO:0007669"/>
    <property type="project" value="UniProtKB-KW"/>
</dbReference>
<comment type="similarity">
    <text evidence="2">Belongs to the bZIP family.</text>
</comment>
<feature type="domain" description="BZIP" evidence="9">
    <location>
        <begin position="236"/>
        <end position="299"/>
    </location>
</feature>
<sequence>MLVDNPIQHTFSNPYNPSFEEFFNTELFGGSSNPTAGSSGSSPRSSPSNSFTGLPPTPPEPFSINDISLSPSPFFSIAQDDELSKLSSFVPPATAAGYDFLASYPQMTQMSSPESSGSGSGTFSSSGDSPVSIDPQLMHTPAGEKPASEFDEEEEGDDDDLVLDNDDLQSIPEDHVLPQMKVGGRGKANRKGTVRDGGVTKRAGSVEKNNMQPAMLSTTSVDPDDWRPTPEEYKKMSSKEKRQLRNKISARNFRVRRKEYITTLEGDIADRDRLIDAIRTELGSMKNENVALRQEIDALKKALLEGRGRSDTPVLPPPGPLPPVSAAVRASASSPAPRSPLFSPNTQKDLPTSPRLNARNAFWGGAHGMGNFGSITPVHTTLVPEWSTILSGKAAQGRKSPALQENINPSLNGSASALQSLLGGRTEEKQKEQSLTMPMGGFDMFTDTNPFTLKSLDAYRMQLWGKMAQQQATQRQGQSQGQQSASSPSGLAGNLRPHYFNKSPTLSALLSGKSLSSSASAATSQLLHPYPTPPSSPPLGSAASANAHKADAATAQHAMLASMASQTLFSKLGGAFWDAFARPSGTLGPNGHVKQEWDADKVRRVMEGTAVVRVVDVEPQQQPAARPSPSPVAQKLEKDCQSCKAAVADILSESMASLSLGRK</sequence>
<proteinExistence type="inferred from homology"/>
<feature type="compositionally biased region" description="Low complexity" evidence="8">
    <location>
        <begin position="324"/>
        <end position="340"/>
    </location>
</feature>
<keyword evidence="11" id="KW-1185">Reference proteome</keyword>
<evidence type="ECO:0000313" key="10">
    <source>
        <dbReference type="EMBL" id="RDX41682.1"/>
    </source>
</evidence>
<accession>A0A371CN34</accession>
<feature type="compositionally biased region" description="Acidic residues" evidence="8">
    <location>
        <begin position="149"/>
        <end position="167"/>
    </location>
</feature>
<feature type="region of interest" description="Disordered" evidence="8">
    <location>
        <begin position="181"/>
        <end position="200"/>
    </location>
</feature>
<dbReference type="PANTHER" id="PTHR47416:SF8">
    <property type="entry name" value="BASIC-LEUCINE ZIPPER TRANSCRIPTION FACTOR E-RELATED"/>
    <property type="match status" value="1"/>
</dbReference>
<feature type="region of interest" description="Disordered" evidence="8">
    <location>
        <begin position="469"/>
        <end position="497"/>
    </location>
</feature>
<dbReference type="AlphaFoldDB" id="A0A371CN34"/>
<evidence type="ECO:0000313" key="11">
    <source>
        <dbReference type="Proteomes" id="UP000256964"/>
    </source>
</evidence>
<dbReference type="CDD" id="cd14810">
    <property type="entry name" value="bZIP_u1"/>
    <property type="match status" value="1"/>
</dbReference>
<dbReference type="InterPro" id="IPR004827">
    <property type="entry name" value="bZIP"/>
</dbReference>
<evidence type="ECO:0000256" key="8">
    <source>
        <dbReference type="SAM" id="MobiDB-lite"/>
    </source>
</evidence>
<evidence type="ECO:0000256" key="5">
    <source>
        <dbReference type="ARBA" id="ARBA00023163"/>
    </source>
</evidence>
<evidence type="ECO:0000256" key="3">
    <source>
        <dbReference type="ARBA" id="ARBA00023015"/>
    </source>
</evidence>
<reference evidence="10 11" key="1">
    <citation type="journal article" date="2018" name="Biotechnol. Biofuels">
        <title>Integrative visual omics of the white-rot fungus Polyporus brumalis exposes the biotechnological potential of its oxidative enzymes for delignifying raw plant biomass.</title>
        <authorList>
            <person name="Miyauchi S."/>
            <person name="Rancon A."/>
            <person name="Drula E."/>
            <person name="Hage H."/>
            <person name="Chaduli D."/>
            <person name="Favel A."/>
            <person name="Grisel S."/>
            <person name="Henrissat B."/>
            <person name="Herpoel-Gimbert I."/>
            <person name="Ruiz-Duenas F.J."/>
            <person name="Chevret D."/>
            <person name="Hainaut M."/>
            <person name="Lin J."/>
            <person name="Wang M."/>
            <person name="Pangilinan J."/>
            <person name="Lipzen A."/>
            <person name="Lesage-Meessen L."/>
            <person name="Navarro D."/>
            <person name="Riley R."/>
            <person name="Grigoriev I.V."/>
            <person name="Zhou S."/>
            <person name="Raouche S."/>
            <person name="Rosso M.N."/>
        </authorList>
    </citation>
    <scope>NUCLEOTIDE SEQUENCE [LARGE SCALE GENOMIC DNA]</scope>
    <source>
        <strain evidence="10 11">BRFM 1820</strain>
    </source>
</reference>
<keyword evidence="7" id="KW-0175">Coiled coil</keyword>
<keyword evidence="3" id="KW-0805">Transcription regulation</keyword>
<dbReference type="Gene3D" id="1.20.5.170">
    <property type="match status" value="1"/>
</dbReference>
<name>A0A371CN34_9APHY</name>
<dbReference type="GO" id="GO:0003700">
    <property type="term" value="F:DNA-binding transcription factor activity"/>
    <property type="evidence" value="ECO:0007669"/>
    <property type="project" value="InterPro"/>
</dbReference>
<dbReference type="STRING" id="139420.A0A371CN34"/>
<feature type="compositionally biased region" description="Low complexity" evidence="8">
    <location>
        <begin position="538"/>
        <end position="548"/>
    </location>
</feature>
<feature type="region of interest" description="Disordered" evidence="8">
    <location>
        <begin position="108"/>
        <end position="174"/>
    </location>
</feature>
<dbReference type="GO" id="GO:0005634">
    <property type="term" value="C:nucleus"/>
    <property type="evidence" value="ECO:0007669"/>
    <property type="project" value="UniProtKB-SubCell"/>
</dbReference>
<evidence type="ECO:0000256" key="4">
    <source>
        <dbReference type="ARBA" id="ARBA00023125"/>
    </source>
</evidence>
<evidence type="ECO:0000256" key="1">
    <source>
        <dbReference type="ARBA" id="ARBA00004123"/>
    </source>
</evidence>
<dbReference type="OrthoDB" id="5571888at2759"/>
<protein>
    <recommendedName>
        <fullName evidence="9">BZIP domain-containing protein</fullName>
    </recommendedName>
</protein>
<comment type="subcellular location">
    <subcellularLocation>
        <location evidence="1">Nucleus</location>
    </subcellularLocation>
</comment>
<feature type="compositionally biased region" description="Low complexity" evidence="8">
    <location>
        <begin position="29"/>
        <end position="50"/>
    </location>
</feature>
<dbReference type="PROSITE" id="PS50217">
    <property type="entry name" value="BZIP"/>
    <property type="match status" value="1"/>
</dbReference>
<feature type="region of interest" description="Disordered" evidence="8">
    <location>
        <begin position="26"/>
        <end position="73"/>
    </location>
</feature>
<feature type="region of interest" description="Disordered" evidence="8">
    <location>
        <begin position="525"/>
        <end position="548"/>
    </location>
</feature>
<feature type="region of interest" description="Disordered" evidence="8">
    <location>
        <begin position="307"/>
        <end position="357"/>
    </location>
</feature>
<organism evidence="10 11">
    <name type="scientific">Lentinus brumalis</name>
    <dbReference type="NCBI Taxonomy" id="2498619"/>
    <lineage>
        <taxon>Eukaryota</taxon>
        <taxon>Fungi</taxon>
        <taxon>Dikarya</taxon>
        <taxon>Basidiomycota</taxon>
        <taxon>Agaricomycotina</taxon>
        <taxon>Agaricomycetes</taxon>
        <taxon>Polyporales</taxon>
        <taxon>Polyporaceae</taxon>
        <taxon>Lentinus</taxon>
    </lineage>
</organism>
<keyword evidence="4" id="KW-0238">DNA-binding</keyword>
<keyword evidence="5" id="KW-0804">Transcription</keyword>
<feature type="compositionally biased region" description="Pro residues" evidence="8">
    <location>
        <begin position="314"/>
        <end position="323"/>
    </location>
</feature>
<evidence type="ECO:0000256" key="7">
    <source>
        <dbReference type="SAM" id="Coils"/>
    </source>
</evidence>
<dbReference type="PROSITE" id="PS00036">
    <property type="entry name" value="BZIP_BASIC"/>
    <property type="match status" value="1"/>
</dbReference>
<dbReference type="Proteomes" id="UP000256964">
    <property type="component" value="Unassembled WGS sequence"/>
</dbReference>
<feature type="coiled-coil region" evidence="7">
    <location>
        <begin position="275"/>
        <end position="302"/>
    </location>
</feature>
<dbReference type="Pfam" id="PF07716">
    <property type="entry name" value="bZIP_2"/>
    <property type="match status" value="1"/>
</dbReference>
<dbReference type="SUPFAM" id="SSF57959">
    <property type="entry name" value="Leucine zipper domain"/>
    <property type="match status" value="1"/>
</dbReference>
<evidence type="ECO:0000256" key="6">
    <source>
        <dbReference type="ARBA" id="ARBA00023242"/>
    </source>
</evidence>
<evidence type="ECO:0000259" key="9">
    <source>
        <dbReference type="PROSITE" id="PS50217"/>
    </source>
</evidence>